<dbReference type="Proteomes" id="UP000659654">
    <property type="component" value="Unassembled WGS sequence"/>
</dbReference>
<sequence length="107" mass="11671">MYISSLMVFITTVLLTGPNVRALKNDIMSCVLCQVVAESLTQPHPSAALLLADMYQRCGRVGLMEPVCDHLVDQNAKLMVQIFSNAGPASRPLPRAICSKLQLCDHS</sequence>
<evidence type="ECO:0000313" key="8">
    <source>
        <dbReference type="WBParaSite" id="BXY_1619400.1"/>
    </source>
</evidence>
<accession>A0A1I7ST26</accession>
<feature type="signal peptide" evidence="2">
    <location>
        <begin position="1"/>
        <end position="22"/>
    </location>
</feature>
<dbReference type="InterPro" id="IPR011001">
    <property type="entry name" value="Saposin-like"/>
</dbReference>
<reference evidence="5" key="2">
    <citation type="submission" date="2020-08" db="EMBL/GenBank/DDBJ databases">
        <authorList>
            <person name="Kikuchi T."/>
        </authorList>
    </citation>
    <scope>NUCLEOTIDE SEQUENCE</scope>
    <source>
        <strain evidence="4">Ka4C1</strain>
    </source>
</reference>
<dbReference type="Gene3D" id="1.10.225.10">
    <property type="entry name" value="Saposin-like"/>
    <property type="match status" value="1"/>
</dbReference>
<dbReference type="PROSITE" id="PS50015">
    <property type="entry name" value="SAP_B"/>
    <property type="match status" value="1"/>
</dbReference>
<evidence type="ECO:0000313" key="6">
    <source>
        <dbReference type="Proteomes" id="UP000095284"/>
    </source>
</evidence>
<protein>
    <submittedName>
        <fullName evidence="4">(pine wood nematode) hypothetical protein</fullName>
    </submittedName>
    <submittedName>
        <fullName evidence="8">Saposin B-type domain-containing protein</fullName>
    </submittedName>
</protein>
<evidence type="ECO:0000259" key="3">
    <source>
        <dbReference type="PROSITE" id="PS50015"/>
    </source>
</evidence>
<dbReference type="SMR" id="A0A1I7ST26"/>
<feature type="chain" id="PRO_5035360193" evidence="2">
    <location>
        <begin position="23"/>
        <end position="107"/>
    </location>
</feature>
<dbReference type="Proteomes" id="UP000095284">
    <property type="component" value="Unplaced"/>
</dbReference>
<dbReference type="EMBL" id="CAJFCV020000003">
    <property type="protein sequence ID" value="CAG9108777.1"/>
    <property type="molecule type" value="Genomic_DNA"/>
</dbReference>
<organism evidence="6 8">
    <name type="scientific">Bursaphelenchus xylophilus</name>
    <name type="common">Pinewood nematode worm</name>
    <name type="synonym">Aphelenchoides xylophilus</name>
    <dbReference type="NCBI Taxonomy" id="6326"/>
    <lineage>
        <taxon>Eukaryota</taxon>
        <taxon>Metazoa</taxon>
        <taxon>Ecdysozoa</taxon>
        <taxon>Nematoda</taxon>
        <taxon>Chromadorea</taxon>
        <taxon>Rhabditida</taxon>
        <taxon>Tylenchina</taxon>
        <taxon>Tylenchomorpha</taxon>
        <taxon>Aphelenchoidea</taxon>
        <taxon>Aphelenchoididae</taxon>
        <taxon>Bursaphelenchus</taxon>
    </lineage>
</organism>
<dbReference type="AlphaFoldDB" id="A0A1I7ST26"/>
<dbReference type="OrthoDB" id="5842335at2759"/>
<dbReference type="Proteomes" id="UP000582659">
    <property type="component" value="Unassembled WGS sequence"/>
</dbReference>
<keyword evidence="7" id="KW-1185">Reference proteome</keyword>
<evidence type="ECO:0000256" key="1">
    <source>
        <dbReference type="ARBA" id="ARBA00023157"/>
    </source>
</evidence>
<feature type="domain" description="Saposin B-type" evidence="3">
    <location>
        <begin position="26"/>
        <end position="107"/>
    </location>
</feature>
<dbReference type="EMBL" id="CAJFDI010000003">
    <property type="protein sequence ID" value="CAD5221723.1"/>
    <property type="molecule type" value="Genomic_DNA"/>
</dbReference>
<dbReference type="WBParaSite" id="BXY_1619400.1">
    <property type="protein sequence ID" value="BXY_1619400.1"/>
    <property type="gene ID" value="BXY_1619400"/>
</dbReference>
<name>A0A1I7ST26_BURXY</name>
<evidence type="ECO:0000256" key="2">
    <source>
        <dbReference type="SAM" id="SignalP"/>
    </source>
</evidence>
<evidence type="ECO:0000313" key="7">
    <source>
        <dbReference type="Proteomes" id="UP000659654"/>
    </source>
</evidence>
<evidence type="ECO:0000313" key="4">
    <source>
        <dbReference type="EMBL" id="CAD5221723.1"/>
    </source>
</evidence>
<dbReference type="InterPro" id="IPR008139">
    <property type="entry name" value="SaposinB_dom"/>
</dbReference>
<evidence type="ECO:0000313" key="5">
    <source>
        <dbReference type="EMBL" id="CAG9108777.1"/>
    </source>
</evidence>
<dbReference type="SMART" id="SM00741">
    <property type="entry name" value="SapB"/>
    <property type="match status" value="1"/>
</dbReference>
<reference evidence="8" key="1">
    <citation type="submission" date="2016-11" db="UniProtKB">
        <authorList>
            <consortium name="WormBaseParasite"/>
        </authorList>
    </citation>
    <scope>IDENTIFICATION</scope>
</reference>
<keyword evidence="1" id="KW-1015">Disulfide bond</keyword>
<keyword evidence="2" id="KW-0732">Signal</keyword>
<dbReference type="SUPFAM" id="SSF47862">
    <property type="entry name" value="Saposin"/>
    <property type="match status" value="1"/>
</dbReference>
<proteinExistence type="predicted"/>
<gene>
    <name evidence="4" type="ORF">BXYJ_LOCUS6820</name>
</gene>